<organism evidence="10 11">
    <name type="scientific">Luedemannella helvata</name>
    <dbReference type="NCBI Taxonomy" id="349315"/>
    <lineage>
        <taxon>Bacteria</taxon>
        <taxon>Bacillati</taxon>
        <taxon>Actinomycetota</taxon>
        <taxon>Actinomycetes</taxon>
        <taxon>Micromonosporales</taxon>
        <taxon>Micromonosporaceae</taxon>
        <taxon>Luedemannella</taxon>
    </lineage>
</organism>
<dbReference type="Gene3D" id="3.40.50.300">
    <property type="entry name" value="P-loop containing nucleotide triphosphate hydrolases"/>
    <property type="match status" value="1"/>
</dbReference>
<keyword evidence="4 10" id="KW-0067">ATP-binding</keyword>
<accession>A0ABP4XEI5</accession>
<keyword evidence="11" id="KW-1185">Reference proteome</keyword>
<evidence type="ECO:0000256" key="3">
    <source>
        <dbReference type="ARBA" id="ARBA00022741"/>
    </source>
</evidence>
<dbReference type="PROSITE" id="PS50893">
    <property type="entry name" value="ABC_TRANSPORTER_2"/>
    <property type="match status" value="1"/>
</dbReference>
<sequence length="603" mass="63997">MTGALGRAGAALTLAWRARPALLLGYVVARLVAGALPVAGAWLIKLALDRVGDGRAAILPVAAAFAGAGLLTALGPPLTRYLQNELGRAVAVVAKERLYVAVGRFELLDVLERPAFRDQLRLAEQAGSGGPGQVVDGVLGVAQSAVTLVGMAGALLAVSPWLAAGLLLAAAPALVAELRLSRRRAALEFRLSPAERRELFYADLLTDLRAAKEVRLFGTGPLFRRRMLTELHDINAGHRRLDRVELASQAGLAALSAGLAGAAVVWTLLAAASGRLSAGDVGVVVLGVAGIQTALSAAVQHLALTHHAGLLFDHYREVLAAPPPAAPRVPSASPPARDERGLVLDDVWFRYGEDQPWILRGVSAVIAPGTSVAVVGENGAGKSTLVKLLCRFHDPTRGAIRWDGVALADIPVDELRRRLAAVFQDFMSYDLTAAENIALGDTDGRLVLDTDPDRLAEPARRAGIDETLRGLPAGYDTLLSRTFFSEEHADGVLLSGGQWQRLALARALLRGQRDLLILDEPNSGLDAAAEHRIHREIVELRRGRTSVLISHRLNAVRDADRILVLAEGRIAEAGTHDELMAAGGRYADLFRMQASGYQLGVAP</sequence>
<feature type="transmembrane region" description="Helical" evidence="7">
    <location>
        <begin position="23"/>
        <end position="44"/>
    </location>
</feature>
<evidence type="ECO:0000256" key="4">
    <source>
        <dbReference type="ARBA" id="ARBA00022840"/>
    </source>
</evidence>
<comment type="subcellular location">
    <subcellularLocation>
        <location evidence="1">Cell membrane</location>
        <topology evidence="1">Multi-pass membrane protein</topology>
    </subcellularLocation>
</comment>
<protein>
    <submittedName>
        <fullName evidence="10">ABC transporter ATP-binding protein</fullName>
    </submittedName>
</protein>
<evidence type="ECO:0000259" key="8">
    <source>
        <dbReference type="PROSITE" id="PS50893"/>
    </source>
</evidence>
<dbReference type="InterPro" id="IPR003439">
    <property type="entry name" value="ABC_transporter-like_ATP-bd"/>
</dbReference>
<keyword evidence="3" id="KW-0547">Nucleotide-binding</keyword>
<dbReference type="InterPro" id="IPR017871">
    <property type="entry name" value="ABC_transporter-like_CS"/>
</dbReference>
<dbReference type="InterPro" id="IPR003593">
    <property type="entry name" value="AAA+_ATPase"/>
</dbReference>
<name>A0ABP4XEI5_9ACTN</name>
<evidence type="ECO:0000256" key="5">
    <source>
        <dbReference type="ARBA" id="ARBA00022989"/>
    </source>
</evidence>
<evidence type="ECO:0000313" key="11">
    <source>
        <dbReference type="Proteomes" id="UP001500655"/>
    </source>
</evidence>
<dbReference type="Proteomes" id="UP001500655">
    <property type="component" value="Unassembled WGS sequence"/>
</dbReference>
<dbReference type="SUPFAM" id="SSF90123">
    <property type="entry name" value="ABC transporter transmembrane region"/>
    <property type="match status" value="1"/>
</dbReference>
<dbReference type="SMART" id="SM00382">
    <property type="entry name" value="AAA"/>
    <property type="match status" value="1"/>
</dbReference>
<dbReference type="InterPro" id="IPR039421">
    <property type="entry name" value="Type_1_exporter"/>
</dbReference>
<dbReference type="PROSITE" id="PS00211">
    <property type="entry name" value="ABC_TRANSPORTER_1"/>
    <property type="match status" value="1"/>
</dbReference>
<reference evidence="11" key="1">
    <citation type="journal article" date="2019" name="Int. J. Syst. Evol. Microbiol.">
        <title>The Global Catalogue of Microorganisms (GCM) 10K type strain sequencing project: providing services to taxonomists for standard genome sequencing and annotation.</title>
        <authorList>
            <consortium name="The Broad Institute Genomics Platform"/>
            <consortium name="The Broad Institute Genome Sequencing Center for Infectious Disease"/>
            <person name="Wu L."/>
            <person name="Ma J."/>
        </authorList>
    </citation>
    <scope>NUCLEOTIDE SEQUENCE [LARGE SCALE GENOMIC DNA]</scope>
    <source>
        <strain evidence="11">JCM 13249</strain>
    </source>
</reference>
<dbReference type="PROSITE" id="PS50929">
    <property type="entry name" value="ABC_TM1F"/>
    <property type="match status" value="1"/>
</dbReference>
<evidence type="ECO:0000313" key="10">
    <source>
        <dbReference type="EMBL" id="GAA1775654.1"/>
    </source>
</evidence>
<evidence type="ECO:0000256" key="7">
    <source>
        <dbReference type="SAM" id="Phobius"/>
    </source>
</evidence>
<feature type="transmembrane region" description="Helical" evidence="7">
    <location>
        <begin position="250"/>
        <end position="269"/>
    </location>
</feature>
<evidence type="ECO:0000256" key="6">
    <source>
        <dbReference type="ARBA" id="ARBA00023136"/>
    </source>
</evidence>
<dbReference type="GO" id="GO:0005524">
    <property type="term" value="F:ATP binding"/>
    <property type="evidence" value="ECO:0007669"/>
    <property type="project" value="UniProtKB-KW"/>
</dbReference>
<dbReference type="InterPro" id="IPR027417">
    <property type="entry name" value="P-loop_NTPase"/>
</dbReference>
<dbReference type="Gene3D" id="1.20.1560.10">
    <property type="entry name" value="ABC transporter type 1, transmembrane domain"/>
    <property type="match status" value="1"/>
</dbReference>
<comment type="caution">
    <text evidence="10">The sequence shown here is derived from an EMBL/GenBank/DDBJ whole genome shotgun (WGS) entry which is preliminary data.</text>
</comment>
<feature type="transmembrane region" description="Helical" evidence="7">
    <location>
        <begin position="148"/>
        <end position="175"/>
    </location>
</feature>
<dbReference type="SUPFAM" id="SSF52540">
    <property type="entry name" value="P-loop containing nucleoside triphosphate hydrolases"/>
    <property type="match status" value="1"/>
</dbReference>
<feature type="transmembrane region" description="Helical" evidence="7">
    <location>
        <begin position="56"/>
        <end position="75"/>
    </location>
</feature>
<feature type="transmembrane region" description="Helical" evidence="7">
    <location>
        <begin position="281"/>
        <end position="304"/>
    </location>
</feature>
<evidence type="ECO:0000256" key="1">
    <source>
        <dbReference type="ARBA" id="ARBA00004651"/>
    </source>
</evidence>
<dbReference type="PANTHER" id="PTHR24221">
    <property type="entry name" value="ATP-BINDING CASSETTE SUB-FAMILY B"/>
    <property type="match status" value="1"/>
</dbReference>
<gene>
    <name evidence="10" type="ORF">GCM10009681_53950</name>
</gene>
<evidence type="ECO:0000259" key="9">
    <source>
        <dbReference type="PROSITE" id="PS50929"/>
    </source>
</evidence>
<dbReference type="EMBL" id="BAAALS010000044">
    <property type="protein sequence ID" value="GAA1775654.1"/>
    <property type="molecule type" value="Genomic_DNA"/>
</dbReference>
<feature type="domain" description="ABC transmembrane type-1" evidence="9">
    <location>
        <begin position="134"/>
        <end position="303"/>
    </location>
</feature>
<dbReference type="InterPro" id="IPR011527">
    <property type="entry name" value="ABC1_TM_dom"/>
</dbReference>
<keyword evidence="2 7" id="KW-0812">Transmembrane</keyword>
<keyword evidence="6 7" id="KW-0472">Membrane</keyword>
<dbReference type="RefSeq" id="WP_344088064.1">
    <property type="nucleotide sequence ID" value="NZ_BAAALS010000044.1"/>
</dbReference>
<proteinExistence type="predicted"/>
<dbReference type="Pfam" id="PF00005">
    <property type="entry name" value="ABC_tran"/>
    <property type="match status" value="1"/>
</dbReference>
<evidence type="ECO:0000256" key="2">
    <source>
        <dbReference type="ARBA" id="ARBA00022692"/>
    </source>
</evidence>
<feature type="domain" description="ABC transporter" evidence="8">
    <location>
        <begin position="342"/>
        <end position="592"/>
    </location>
</feature>
<dbReference type="InterPro" id="IPR036640">
    <property type="entry name" value="ABC1_TM_sf"/>
</dbReference>
<dbReference type="PANTHER" id="PTHR24221:SF654">
    <property type="entry name" value="ATP-BINDING CASSETTE SUB-FAMILY B MEMBER 6"/>
    <property type="match status" value="1"/>
</dbReference>
<keyword evidence="5 7" id="KW-1133">Transmembrane helix</keyword>